<evidence type="ECO:0000256" key="8">
    <source>
        <dbReference type="ARBA" id="ARBA00022842"/>
    </source>
</evidence>
<feature type="region of interest" description="Interaction with substrate tRNA" evidence="10">
    <location>
        <begin position="48"/>
        <end position="51"/>
    </location>
</feature>
<evidence type="ECO:0000256" key="12">
    <source>
        <dbReference type="RuleBase" id="RU003784"/>
    </source>
</evidence>
<evidence type="ECO:0000256" key="9">
    <source>
        <dbReference type="ARBA" id="ARBA00049563"/>
    </source>
</evidence>
<organism evidence="14 15">
    <name type="scientific">Thiohalocapsa marina</name>
    <dbReference type="NCBI Taxonomy" id="424902"/>
    <lineage>
        <taxon>Bacteria</taxon>
        <taxon>Pseudomonadati</taxon>
        <taxon>Pseudomonadota</taxon>
        <taxon>Gammaproteobacteria</taxon>
        <taxon>Chromatiales</taxon>
        <taxon>Chromatiaceae</taxon>
        <taxon>Thiohalocapsa</taxon>
    </lineage>
</organism>
<evidence type="ECO:0000313" key="14">
    <source>
        <dbReference type="EMBL" id="KAA6186308.1"/>
    </source>
</evidence>
<dbReference type="RefSeq" id="WP_150091331.1">
    <property type="nucleotide sequence ID" value="NZ_VWXX01000005.1"/>
</dbReference>
<keyword evidence="5 10" id="KW-0819">tRNA processing</keyword>
<dbReference type="FunFam" id="1.10.20.140:FF:000001">
    <property type="entry name" value="tRNA dimethylallyltransferase"/>
    <property type="match status" value="1"/>
</dbReference>
<feature type="region of interest" description="Interaction with substrate tRNA" evidence="10">
    <location>
        <begin position="254"/>
        <end position="259"/>
    </location>
</feature>
<dbReference type="InterPro" id="IPR039657">
    <property type="entry name" value="Dimethylallyltransferase"/>
</dbReference>
<dbReference type="EC" id="2.5.1.75" evidence="10"/>
<comment type="caution">
    <text evidence="10">Lacks conserved residue(s) required for the propagation of feature annotation.</text>
</comment>
<dbReference type="Pfam" id="PF01715">
    <property type="entry name" value="IPPT"/>
    <property type="match status" value="1"/>
</dbReference>
<dbReference type="Proteomes" id="UP000322981">
    <property type="component" value="Unassembled WGS sequence"/>
</dbReference>
<gene>
    <name evidence="10 14" type="primary">miaA</name>
    <name evidence="14" type="ORF">F2Q65_05790</name>
</gene>
<evidence type="ECO:0000313" key="15">
    <source>
        <dbReference type="Proteomes" id="UP000322981"/>
    </source>
</evidence>
<evidence type="ECO:0000256" key="10">
    <source>
        <dbReference type="HAMAP-Rule" id="MF_00185"/>
    </source>
</evidence>
<dbReference type="InterPro" id="IPR027417">
    <property type="entry name" value="P-loop_NTPase"/>
</dbReference>
<dbReference type="InterPro" id="IPR018022">
    <property type="entry name" value="IPT"/>
</dbReference>
<evidence type="ECO:0000256" key="2">
    <source>
        <dbReference type="ARBA" id="ARBA00003213"/>
    </source>
</evidence>
<evidence type="ECO:0000256" key="1">
    <source>
        <dbReference type="ARBA" id="ARBA00001946"/>
    </source>
</evidence>
<evidence type="ECO:0000256" key="7">
    <source>
        <dbReference type="ARBA" id="ARBA00022840"/>
    </source>
</evidence>
<dbReference type="PANTHER" id="PTHR11088">
    <property type="entry name" value="TRNA DIMETHYLALLYLTRANSFERASE"/>
    <property type="match status" value="1"/>
</dbReference>
<keyword evidence="4 10" id="KW-0808">Transferase</keyword>
<accession>A0A5M8FN39</accession>
<proteinExistence type="inferred from homology"/>
<dbReference type="EMBL" id="VWXX01000005">
    <property type="protein sequence ID" value="KAA6186308.1"/>
    <property type="molecule type" value="Genomic_DNA"/>
</dbReference>
<feature type="binding site" evidence="10">
    <location>
        <begin position="25"/>
        <end position="30"/>
    </location>
    <ligand>
        <name>substrate</name>
    </ligand>
</feature>
<comment type="catalytic activity">
    <reaction evidence="9 10 11">
        <text>adenosine(37) in tRNA + dimethylallyl diphosphate = N(6)-dimethylallyladenosine(37) in tRNA + diphosphate</text>
        <dbReference type="Rhea" id="RHEA:26482"/>
        <dbReference type="Rhea" id="RHEA-COMP:10162"/>
        <dbReference type="Rhea" id="RHEA-COMP:10375"/>
        <dbReference type="ChEBI" id="CHEBI:33019"/>
        <dbReference type="ChEBI" id="CHEBI:57623"/>
        <dbReference type="ChEBI" id="CHEBI:74411"/>
        <dbReference type="ChEBI" id="CHEBI:74415"/>
        <dbReference type="EC" id="2.5.1.75"/>
    </reaction>
</comment>
<dbReference type="Gene3D" id="1.10.20.140">
    <property type="match status" value="1"/>
</dbReference>
<dbReference type="PANTHER" id="PTHR11088:SF60">
    <property type="entry name" value="TRNA DIMETHYLALLYLTRANSFERASE"/>
    <property type="match status" value="1"/>
</dbReference>
<feature type="site" description="Interaction with substrate tRNA" evidence="10">
    <location>
        <position position="136"/>
    </location>
</feature>
<dbReference type="NCBIfam" id="TIGR00174">
    <property type="entry name" value="miaA"/>
    <property type="match status" value="1"/>
</dbReference>
<feature type="binding site" evidence="10">
    <location>
        <begin position="23"/>
        <end position="30"/>
    </location>
    <ligand>
        <name>ATP</name>
        <dbReference type="ChEBI" id="CHEBI:30616"/>
    </ligand>
</feature>
<sequence length="334" mass="36862">MADPAPEQPAEDARLPPAILLMGPTASGKTELAVALQQALPCEIVSVDSALVYRGMDIGTAKPSAEVLARAPHRLIDICDPAEAYSAARFRDDALAAMAEITERGRIPLLVGGTMLYFRALQQGLSPLPESAPALRAELAERARRDGPAAMHRWLAKVDPDAARRIHVNDPQRVQRALEVWLLTGRPLTDLWQAAAAPAMPYRALKLVRSPHERAELHRRIARRFQVMLAAGFEDEVRGLLARGDLHPDLPSMRCVGYRQMLQYLRGELDRAQLADRAIVATRQLAKRQYTWLRAEPGCHWLWDAPSVEAAAIDAVAAFIESADAAPLFAHDRR</sequence>
<reference evidence="14 15" key="1">
    <citation type="submission" date="2019-09" db="EMBL/GenBank/DDBJ databases">
        <title>Whole-genome sequence of the purple sulfur bacterium Thiohalocapsa marina DSM 19078.</title>
        <authorList>
            <person name="Kyndt J.A."/>
            <person name="Meyer T.E."/>
        </authorList>
    </citation>
    <scope>NUCLEOTIDE SEQUENCE [LARGE SCALE GENOMIC DNA]</scope>
    <source>
        <strain evidence="14 15">DSM 19078</strain>
    </source>
</reference>
<keyword evidence="6 10" id="KW-0547">Nucleotide-binding</keyword>
<comment type="similarity">
    <text evidence="3 10 13">Belongs to the IPP transferase family.</text>
</comment>
<keyword evidence="8 10" id="KW-0460">Magnesium</keyword>
<feature type="site" description="Interaction with substrate tRNA" evidence="10">
    <location>
        <position position="114"/>
    </location>
</feature>
<dbReference type="GO" id="GO:0052381">
    <property type="term" value="F:tRNA dimethylallyltransferase activity"/>
    <property type="evidence" value="ECO:0007669"/>
    <property type="project" value="UniProtKB-UniRule"/>
</dbReference>
<dbReference type="SUPFAM" id="SSF52540">
    <property type="entry name" value="P-loop containing nucleoside triphosphate hydrolases"/>
    <property type="match status" value="1"/>
</dbReference>
<protein>
    <recommendedName>
        <fullName evidence="10">tRNA dimethylallyltransferase</fullName>
        <ecNumber evidence="10">2.5.1.75</ecNumber>
    </recommendedName>
    <alternativeName>
        <fullName evidence="10">Dimethylallyl diphosphate:tRNA dimethylallyltransferase</fullName>
        <shortName evidence="10">DMAPP:tRNA dimethylallyltransferase</shortName>
        <shortName evidence="10">DMATase</shortName>
    </alternativeName>
    <alternativeName>
        <fullName evidence="10">Isopentenyl-diphosphate:tRNA isopentenyltransferase</fullName>
        <shortName evidence="10">IPP transferase</shortName>
        <shortName evidence="10">IPPT</shortName>
        <shortName evidence="10">IPTase</shortName>
    </alternativeName>
</protein>
<comment type="subunit">
    <text evidence="10">Monomer.</text>
</comment>
<evidence type="ECO:0000256" key="6">
    <source>
        <dbReference type="ARBA" id="ARBA00022741"/>
    </source>
</evidence>
<keyword evidence="15" id="KW-1185">Reference proteome</keyword>
<dbReference type="GO" id="GO:0006400">
    <property type="term" value="P:tRNA modification"/>
    <property type="evidence" value="ECO:0007669"/>
    <property type="project" value="TreeGrafter"/>
</dbReference>
<dbReference type="AlphaFoldDB" id="A0A5M8FN39"/>
<evidence type="ECO:0000256" key="5">
    <source>
        <dbReference type="ARBA" id="ARBA00022694"/>
    </source>
</evidence>
<evidence type="ECO:0000256" key="3">
    <source>
        <dbReference type="ARBA" id="ARBA00005842"/>
    </source>
</evidence>
<keyword evidence="7 10" id="KW-0067">ATP-binding</keyword>
<feature type="region of interest" description="Interaction with substrate tRNA" evidence="10">
    <location>
        <begin position="172"/>
        <end position="176"/>
    </location>
</feature>
<evidence type="ECO:0000256" key="4">
    <source>
        <dbReference type="ARBA" id="ARBA00022679"/>
    </source>
</evidence>
<comment type="cofactor">
    <cofactor evidence="1 10">
        <name>Mg(2+)</name>
        <dbReference type="ChEBI" id="CHEBI:18420"/>
    </cofactor>
</comment>
<evidence type="ECO:0000256" key="13">
    <source>
        <dbReference type="RuleBase" id="RU003785"/>
    </source>
</evidence>
<comment type="function">
    <text evidence="2 10 12">Catalyzes the transfer of a dimethylallyl group onto the adenine at position 37 in tRNAs that read codons beginning with uridine, leading to the formation of N6-(dimethylallyl)adenosine (i(6)A).</text>
</comment>
<comment type="caution">
    <text evidence="14">The sequence shown here is derived from an EMBL/GenBank/DDBJ whole genome shotgun (WGS) entry which is preliminary data.</text>
</comment>
<name>A0A5M8FN39_9GAMM</name>
<evidence type="ECO:0000256" key="11">
    <source>
        <dbReference type="RuleBase" id="RU003783"/>
    </source>
</evidence>
<dbReference type="GO" id="GO:0005524">
    <property type="term" value="F:ATP binding"/>
    <property type="evidence" value="ECO:0007669"/>
    <property type="project" value="UniProtKB-UniRule"/>
</dbReference>
<dbReference type="Gene3D" id="3.40.50.300">
    <property type="entry name" value="P-loop containing nucleotide triphosphate hydrolases"/>
    <property type="match status" value="1"/>
</dbReference>
<dbReference type="HAMAP" id="MF_00185">
    <property type="entry name" value="IPP_trans"/>
    <property type="match status" value="1"/>
</dbReference>
<dbReference type="OrthoDB" id="9776390at2"/>